<keyword evidence="1" id="KW-0732">Signal</keyword>
<feature type="chain" id="PRO_5020609843" evidence="1">
    <location>
        <begin position="19"/>
        <end position="114"/>
    </location>
</feature>
<evidence type="ECO:0000313" key="2">
    <source>
        <dbReference type="EMBL" id="SNX32843.1"/>
    </source>
</evidence>
<feature type="signal peptide" evidence="1">
    <location>
        <begin position="1"/>
        <end position="18"/>
    </location>
</feature>
<reference evidence="2" key="2">
    <citation type="submission" date="2019-05" db="EMBL/GenBank/DDBJ databases">
        <title>Unravelling the molecular evolution of spider venoms.</title>
        <authorList>
            <person name="Pineda S."/>
        </authorList>
    </citation>
    <scope>NUCLEOTIDE SEQUENCE</scope>
</reference>
<protein>
    <submittedName>
        <fullName evidence="2">U73-Liphistoxin-Lth1a_1</fullName>
    </submittedName>
</protein>
<proteinExistence type="predicted"/>
<dbReference type="AlphaFoldDB" id="A0A4Q8K107"/>
<reference evidence="2" key="1">
    <citation type="submission" date="2017-05" db="EMBL/GenBank/DDBJ databases">
        <authorList>
            <person name="QRISCLOUD D."/>
        </authorList>
    </citation>
    <scope>NUCLEOTIDE SEQUENCE</scope>
</reference>
<dbReference type="EMBL" id="HAHN01000023">
    <property type="protein sequence ID" value="SNX32843.1"/>
    <property type="molecule type" value="Transcribed_RNA"/>
</dbReference>
<organism evidence="2">
    <name type="scientific">Liphistius thaleban</name>
    <dbReference type="NCBI Taxonomy" id="1905330"/>
    <lineage>
        <taxon>Eukaryota</taxon>
        <taxon>Metazoa</taxon>
        <taxon>Ecdysozoa</taxon>
        <taxon>Arthropoda</taxon>
        <taxon>Chelicerata</taxon>
        <taxon>Arachnida</taxon>
        <taxon>Araneae</taxon>
        <taxon>Mesothelae</taxon>
        <taxon>Liphistiidae</taxon>
        <taxon>Liphistius</taxon>
    </lineage>
</organism>
<name>A0A4Q8K107_9ARAC</name>
<sequence>MIPLAYLVIAYIVKPLGAGACSLVRGPPCEGSACMCSYLHRVLNARPRVCRAWRPVSRERRVLVVAWGSSSVSPQLMTGWVSIGLSCLWRAFSLRGWAALQRASAIHCIGLCFR</sequence>
<accession>A0A4Q8K107</accession>
<evidence type="ECO:0000256" key="1">
    <source>
        <dbReference type="SAM" id="SignalP"/>
    </source>
</evidence>